<feature type="region of interest" description="Disordered" evidence="1">
    <location>
        <begin position="78"/>
        <end position="99"/>
    </location>
</feature>
<feature type="region of interest" description="Disordered" evidence="1">
    <location>
        <begin position="1"/>
        <end position="20"/>
    </location>
</feature>
<name>A0AAX4I3A4_9PEZI</name>
<keyword evidence="3" id="KW-1185">Reference proteome</keyword>
<organism evidence="2 3">
    <name type="scientific">Colletotrichum destructivum</name>
    <dbReference type="NCBI Taxonomy" id="34406"/>
    <lineage>
        <taxon>Eukaryota</taxon>
        <taxon>Fungi</taxon>
        <taxon>Dikarya</taxon>
        <taxon>Ascomycota</taxon>
        <taxon>Pezizomycotina</taxon>
        <taxon>Sordariomycetes</taxon>
        <taxon>Hypocreomycetidae</taxon>
        <taxon>Glomerellales</taxon>
        <taxon>Glomerellaceae</taxon>
        <taxon>Colletotrichum</taxon>
        <taxon>Colletotrichum destructivum species complex</taxon>
    </lineage>
</organism>
<evidence type="ECO:0000256" key="1">
    <source>
        <dbReference type="SAM" id="MobiDB-lite"/>
    </source>
</evidence>
<protein>
    <submittedName>
        <fullName evidence="2">Uncharacterized protein</fullName>
    </submittedName>
</protein>
<dbReference type="GeneID" id="87939129"/>
<dbReference type="EMBL" id="CP137306">
    <property type="protein sequence ID" value="WQF77612.1"/>
    <property type="molecule type" value="Genomic_DNA"/>
</dbReference>
<evidence type="ECO:0000313" key="2">
    <source>
        <dbReference type="EMBL" id="WQF77612.1"/>
    </source>
</evidence>
<dbReference type="RefSeq" id="XP_062774836.1">
    <property type="nucleotide sequence ID" value="XM_062918785.1"/>
</dbReference>
<dbReference type="AlphaFoldDB" id="A0AAX4I3A4"/>
<dbReference type="KEGG" id="cdet:87939129"/>
<reference evidence="3" key="1">
    <citation type="journal article" date="2023" name="bioRxiv">
        <title>Complete genome of the Medicago anthracnose fungus, Colletotrichum destructivum, reveals a mini-chromosome-like region within a core chromosome.</title>
        <authorList>
            <person name="Lapalu N."/>
            <person name="Simon A."/>
            <person name="Lu A."/>
            <person name="Plaumann P.-L."/>
            <person name="Amselem J."/>
            <person name="Pigne S."/>
            <person name="Auger A."/>
            <person name="Koch C."/>
            <person name="Dallery J.-F."/>
            <person name="O'Connell R.J."/>
        </authorList>
    </citation>
    <scope>NUCLEOTIDE SEQUENCE [LARGE SCALE GENOMIC DNA]</scope>
    <source>
        <strain evidence="3">CBS 520.97</strain>
    </source>
</reference>
<accession>A0AAX4I3A4</accession>
<gene>
    <name evidence="2" type="ORF">CDEST_02626</name>
</gene>
<proteinExistence type="predicted"/>
<evidence type="ECO:0000313" key="3">
    <source>
        <dbReference type="Proteomes" id="UP001322277"/>
    </source>
</evidence>
<dbReference type="Proteomes" id="UP001322277">
    <property type="component" value="Chromosome 2"/>
</dbReference>
<sequence>MIQDMREGAGDKKSETLNDKNGSRLSLTCPFYKEDERKHHKCLQFQSSGIRDVKQHPSRNTCNRVFVQAVTGSSEPWKTKDGIQGYAPTTSDSFTPLTESPKIHRRTSLKEYIVSLRRTGDMLSGTMPSPESPVQTPHVCSLFHEVAASFLRFCQARRRCIHLNRLRSDSALRSCWRPDEGRIRDLQEVSMNDVVNQFIEASVPVSRERTTSDNLSGSTPGPLIRKIGVDDSSFVANKQGSTGGFDGNVGWILNTDPIWDEVSVIDELFRGGSLS</sequence>
<feature type="compositionally biased region" description="Polar residues" evidence="1">
    <location>
        <begin position="87"/>
        <end position="98"/>
    </location>
</feature>